<evidence type="ECO:0000313" key="3">
    <source>
        <dbReference type="Proteomes" id="UP001188597"/>
    </source>
</evidence>
<feature type="compositionally biased region" description="Basic and acidic residues" evidence="1">
    <location>
        <begin position="592"/>
        <end position="602"/>
    </location>
</feature>
<feature type="compositionally biased region" description="Basic and acidic residues" evidence="1">
    <location>
        <begin position="673"/>
        <end position="692"/>
    </location>
</feature>
<name>A0AA88XJ37_9ASTE</name>
<dbReference type="PANTHER" id="PTHR31170:SF25">
    <property type="entry name" value="BNAA09G04570D PROTEIN"/>
    <property type="match status" value="1"/>
</dbReference>
<proteinExistence type="predicted"/>
<keyword evidence="3" id="KW-1185">Reference proteome</keyword>
<sequence>MNYSAHGGSSGVSGLRSRASICRVPLGMRRAAEDAGKHAYDPEVVSIGPFHHGNPALKLMEEHKNHVVSRSLEAINRSRSSEADVNQDTVITIDTLAHHIAELEQEARDCYSEAFDMHSERFRHMMVLDGLFIIDVFQRFRSSEAVTRWDQSEADRSEAEADQSEADQSELADLIFRSRWILPMLMLDFIKLENQLPFFILQKLFDLTHHFGNQPYSFPHLALFFYSSFNPSMPGSYPTNHETRGTLHLLELFHSVYKPTPNGPPRDKRRSTGSIRDIRLADITFKKGESNLLDIKYNRTGKAILEIPQLLIDYSTGPILRNLVALEQSTRSVKPYFTSYVIFVAELVNSPQDVEILRRGDVIVSLIGNDEEVASLLSNIRKEVILFERECYLSSLRHNIGDRMGNVWYQLLGRLKLVVFDPFGKYVATIITMAAFYLAATQTTFTFLTFFRPRHGHSSYGGGDRNGGRYSNGDDESSNSRWGSSRASDESRRPSRDSGPSSIDEIDDWGATKKSTTFGSGFDMRDRGERGERGGLFDSQSRADELDSWVSNKSFVPSTGARRFGSNGEGFNTHRERRWGFESDSGGGGADSEDRWGKKEITGTDGAFDSLRERRGGVGGSGDLDNWKMEEGSESGGGRPRLNLQSRSMAVDQQSETAAAVKPKGSNPFRNARPSEENLKEKGQGQDWKEVDENFSEG</sequence>
<dbReference type="PANTHER" id="PTHR31170">
    <property type="entry name" value="BNAC04G53230D PROTEIN"/>
    <property type="match status" value="1"/>
</dbReference>
<feature type="compositionally biased region" description="Polar residues" evidence="1">
    <location>
        <begin position="643"/>
        <end position="657"/>
    </location>
</feature>
<dbReference type="EMBL" id="JAVXUP010000007">
    <property type="protein sequence ID" value="KAK3043375.1"/>
    <property type="molecule type" value="Genomic_DNA"/>
</dbReference>
<gene>
    <name evidence="2" type="ORF">RJ639_002677</name>
</gene>
<feature type="compositionally biased region" description="Basic and acidic residues" evidence="1">
    <location>
        <begin position="572"/>
        <end position="581"/>
    </location>
</feature>
<feature type="region of interest" description="Disordered" evidence="1">
    <location>
        <begin position="461"/>
        <end position="540"/>
    </location>
</feature>
<dbReference type="Pfam" id="PF03140">
    <property type="entry name" value="DUF247"/>
    <property type="match status" value="1"/>
</dbReference>
<protein>
    <submittedName>
        <fullName evidence="2">Uncharacterized protein</fullName>
    </submittedName>
</protein>
<feature type="compositionally biased region" description="Basic and acidic residues" evidence="1">
    <location>
        <begin position="487"/>
        <end position="496"/>
    </location>
</feature>
<comment type="caution">
    <text evidence="2">The sequence shown here is derived from an EMBL/GenBank/DDBJ whole genome shotgun (WGS) entry which is preliminary data.</text>
</comment>
<feature type="region of interest" description="Disordered" evidence="1">
    <location>
        <begin position="555"/>
        <end position="698"/>
    </location>
</feature>
<evidence type="ECO:0000313" key="2">
    <source>
        <dbReference type="EMBL" id="KAK3043375.1"/>
    </source>
</evidence>
<dbReference type="Proteomes" id="UP001188597">
    <property type="component" value="Unassembled WGS sequence"/>
</dbReference>
<feature type="compositionally biased region" description="Basic and acidic residues" evidence="1">
    <location>
        <begin position="523"/>
        <end position="540"/>
    </location>
</feature>
<dbReference type="InterPro" id="IPR004158">
    <property type="entry name" value="DUF247_pln"/>
</dbReference>
<accession>A0AA88XJ37</accession>
<evidence type="ECO:0000256" key="1">
    <source>
        <dbReference type="SAM" id="MobiDB-lite"/>
    </source>
</evidence>
<organism evidence="2 3">
    <name type="scientific">Escallonia herrerae</name>
    <dbReference type="NCBI Taxonomy" id="1293975"/>
    <lineage>
        <taxon>Eukaryota</taxon>
        <taxon>Viridiplantae</taxon>
        <taxon>Streptophyta</taxon>
        <taxon>Embryophyta</taxon>
        <taxon>Tracheophyta</taxon>
        <taxon>Spermatophyta</taxon>
        <taxon>Magnoliopsida</taxon>
        <taxon>eudicotyledons</taxon>
        <taxon>Gunneridae</taxon>
        <taxon>Pentapetalae</taxon>
        <taxon>asterids</taxon>
        <taxon>campanulids</taxon>
        <taxon>Escalloniales</taxon>
        <taxon>Escalloniaceae</taxon>
        <taxon>Escallonia</taxon>
    </lineage>
</organism>
<reference evidence="2" key="1">
    <citation type="submission" date="2022-12" db="EMBL/GenBank/DDBJ databases">
        <title>Draft genome assemblies for two species of Escallonia (Escalloniales).</title>
        <authorList>
            <person name="Chanderbali A."/>
            <person name="Dervinis C."/>
            <person name="Anghel I."/>
            <person name="Soltis D."/>
            <person name="Soltis P."/>
            <person name="Zapata F."/>
        </authorList>
    </citation>
    <scope>NUCLEOTIDE SEQUENCE</scope>
    <source>
        <strain evidence="2">UCBG64.0493</strain>
        <tissue evidence="2">Leaf</tissue>
    </source>
</reference>
<dbReference type="AlphaFoldDB" id="A0AA88XJ37"/>